<proteinExistence type="predicted"/>
<dbReference type="RefSeq" id="WP_117739724.1">
    <property type="nucleotide sequence ID" value="NZ_QSJW01000005.1"/>
</dbReference>
<dbReference type="EMBL" id="QSUB01000012">
    <property type="protein sequence ID" value="RGN01929.1"/>
    <property type="molecule type" value="Genomic_DNA"/>
</dbReference>
<evidence type="ECO:0000313" key="5">
    <source>
        <dbReference type="EMBL" id="RHE12423.1"/>
    </source>
</evidence>
<dbReference type="Proteomes" id="UP000284644">
    <property type="component" value="Unassembled WGS sequence"/>
</dbReference>
<protein>
    <submittedName>
        <fullName evidence="4">Uncharacterized protein</fullName>
    </submittedName>
</protein>
<feature type="compositionally biased region" description="Basic and acidic residues" evidence="1">
    <location>
        <begin position="768"/>
        <end position="807"/>
    </location>
</feature>
<dbReference type="EMBL" id="QSJW01000005">
    <property type="protein sequence ID" value="RHE12423.1"/>
    <property type="molecule type" value="Genomic_DNA"/>
</dbReference>
<feature type="region of interest" description="Disordered" evidence="1">
    <location>
        <begin position="752"/>
        <end position="807"/>
    </location>
</feature>
<evidence type="ECO:0000256" key="1">
    <source>
        <dbReference type="SAM" id="MobiDB-lite"/>
    </source>
</evidence>
<dbReference type="InterPro" id="IPR025923">
    <property type="entry name" value="YodL-like_dom"/>
</dbReference>
<comment type="caution">
    <text evidence="4">The sequence shown here is derived from an EMBL/GenBank/DDBJ whole genome shotgun (WGS) entry which is preliminary data.</text>
</comment>
<dbReference type="Pfam" id="PF14191">
    <property type="entry name" value="YodL"/>
    <property type="match status" value="1"/>
</dbReference>
<dbReference type="Pfam" id="PF18840">
    <property type="entry name" value="LPD25"/>
    <property type="match status" value="1"/>
</dbReference>
<dbReference type="AlphaFoldDB" id="A0A3E5A1E5"/>
<organism evidence="4 6">
    <name type="scientific">Blautia obeum</name>
    <dbReference type="NCBI Taxonomy" id="40520"/>
    <lineage>
        <taxon>Bacteria</taxon>
        <taxon>Bacillati</taxon>
        <taxon>Bacillota</taxon>
        <taxon>Clostridia</taxon>
        <taxon>Lachnospirales</taxon>
        <taxon>Lachnospiraceae</taxon>
        <taxon>Blautia</taxon>
    </lineage>
</organism>
<name>A0A3E5A1E5_9FIRM</name>
<reference evidence="6 7" key="1">
    <citation type="submission" date="2018-08" db="EMBL/GenBank/DDBJ databases">
        <title>A genome reference for cultivated species of the human gut microbiota.</title>
        <authorList>
            <person name="Zou Y."/>
            <person name="Xue W."/>
            <person name="Luo G."/>
        </authorList>
    </citation>
    <scope>NUCLEOTIDE SEQUENCE [LARGE SCALE GENOMIC DNA]</scope>
    <source>
        <strain evidence="5 7">AM29-25AC</strain>
        <strain evidence="4 6">OM06-11AA</strain>
    </source>
</reference>
<evidence type="ECO:0000313" key="4">
    <source>
        <dbReference type="EMBL" id="RGN01929.1"/>
    </source>
</evidence>
<evidence type="ECO:0000313" key="6">
    <source>
        <dbReference type="Proteomes" id="UP000261222"/>
    </source>
</evidence>
<evidence type="ECO:0000259" key="2">
    <source>
        <dbReference type="Pfam" id="PF14191"/>
    </source>
</evidence>
<evidence type="ECO:0000259" key="3">
    <source>
        <dbReference type="Pfam" id="PF18840"/>
    </source>
</evidence>
<sequence length="807" mass="93380">MALKNYYTKEEHEMQELVQKQIDLAGFGGEGFTEKQVNQIHEYAQMVGDELRVRSLIWNVAGANDRSDQERITQLMDDARKEVEIYPDRNVGMSALHGYGYFADDMYPLGKEKALDLHRRGLKVYCLQTDGSKSEYASREMIQDHEGLFGVERREWDALEADEPDYTEEFNSLRDPMIIVDKDEALKYYDAGATIYLITPFSQPIAAIERTEIERGSDYFQLPEAEQTLLKDLEAEMKKYPQLQSLKETRLLLGNEKRYGIYQFKEGSFAETYAFMNMNYIMDHNIIIRKEDYELVYSGKMFINDSLDSLYERFNIDRPNDFTGHSMSVGDIIVVNDGERLASYFVDSVSFKELDHFIDMEIVLPEKEQEESLKEEYKPLTKVEELEEQNYNMVDNVLNNGFGEKNRREEIRKTAEEYQQKTGATITFFAAVCEEFPSMGDYFDGLTIEQATDKYEKILEDPRLGYMGNGMGLELHDPTLPDYLDGPLTLIKGRTIYADNIDSISYYREHPLVLEAVQQLKEHFPNFKYFMTTQEKQDIYPEHMTAESIAYALVDLAENFETYEFHDNVDNKETLVKEIEYNLYAGLGKKEYASFLKDVIDESDELSTKVQILLQRINGYSIPEKMDLEPLVKIVSSEYREMETGKYLPFKEANEKLGILDQNFLKENQATDKWDDLYSVEYMVLCSIDSQIRRVNGKIMLGSGEGDIIEHMKGIEDQRDVQEHILPYLYEYCGLVEKSPEIAAEVKETETGAVAHKDTQPVGIMEKSPVKSEGEKKKSIHDRLKENKKNLGQKLGKDDPQKGVELT</sequence>
<dbReference type="InterPro" id="IPR041045">
    <property type="entry name" value="LPD25"/>
</dbReference>
<gene>
    <name evidence="5" type="ORF">DW767_08655</name>
    <name evidence="4" type="ORF">DXB81_17045</name>
</gene>
<accession>A0A3E5A1E5</accession>
<dbReference type="Proteomes" id="UP000261222">
    <property type="component" value="Unassembled WGS sequence"/>
</dbReference>
<feature type="domain" description="YodL-like" evidence="2">
    <location>
        <begin position="259"/>
        <end position="356"/>
    </location>
</feature>
<evidence type="ECO:0000313" key="7">
    <source>
        <dbReference type="Proteomes" id="UP000284644"/>
    </source>
</evidence>
<feature type="domain" description="Large polyvalent protein associated" evidence="3">
    <location>
        <begin position="629"/>
        <end position="720"/>
    </location>
</feature>